<name>A0A286CXY6_9GAMM</name>
<keyword evidence="2" id="KW-1185">Reference proteome</keyword>
<proteinExistence type="predicted"/>
<dbReference type="AlphaFoldDB" id="A0A286CXY6"/>
<protein>
    <submittedName>
        <fullName evidence="1">Uncharacterized protein</fullName>
    </submittedName>
</protein>
<evidence type="ECO:0000313" key="2">
    <source>
        <dbReference type="Proteomes" id="UP000219374"/>
    </source>
</evidence>
<organism evidence="1 2">
    <name type="scientific">Pseudoxanthomonas wuyuanensis</name>
    <dbReference type="NCBI Taxonomy" id="1073196"/>
    <lineage>
        <taxon>Bacteria</taxon>
        <taxon>Pseudomonadati</taxon>
        <taxon>Pseudomonadota</taxon>
        <taxon>Gammaproteobacteria</taxon>
        <taxon>Lysobacterales</taxon>
        <taxon>Lysobacteraceae</taxon>
        <taxon>Pseudoxanthomonas</taxon>
    </lineage>
</organism>
<evidence type="ECO:0000313" key="1">
    <source>
        <dbReference type="EMBL" id="SOD51244.1"/>
    </source>
</evidence>
<reference evidence="1 2" key="1">
    <citation type="submission" date="2017-09" db="EMBL/GenBank/DDBJ databases">
        <authorList>
            <person name="Ehlers B."/>
            <person name="Leendertz F.H."/>
        </authorList>
    </citation>
    <scope>NUCLEOTIDE SEQUENCE [LARGE SCALE GENOMIC DNA]</scope>
    <source>
        <strain evidence="1 2">CGMCC 1.10978</strain>
    </source>
</reference>
<accession>A0A286CXY6</accession>
<dbReference type="Proteomes" id="UP000219374">
    <property type="component" value="Unassembled WGS sequence"/>
</dbReference>
<gene>
    <name evidence="1" type="ORF">SAMN06296416_101525</name>
</gene>
<dbReference type="RefSeq" id="WP_141400686.1">
    <property type="nucleotide sequence ID" value="NZ_OCND01000001.1"/>
</dbReference>
<dbReference type="EMBL" id="OCND01000001">
    <property type="protein sequence ID" value="SOD51244.1"/>
    <property type="molecule type" value="Genomic_DNA"/>
</dbReference>
<sequence length="101" mass="11423">MTEHAAESLQQARHAFRDARRDMAAAVLAGDRRATVAAAWAVLRAGDRLRALNACPSARDRRTRVRWRRWALAALRRDPPDFGLLRRAMQLNGCEISRSSE</sequence>